<dbReference type="EMBL" id="AMCI01009059">
    <property type="protein sequence ID" value="EJW90074.1"/>
    <property type="molecule type" value="Genomic_DNA"/>
</dbReference>
<reference evidence="1" key="1">
    <citation type="journal article" date="2012" name="PLoS ONE">
        <title>Gene sets for utilization of primary and secondary nutrition supplies in the distal gut of endangered iberian lynx.</title>
        <authorList>
            <person name="Alcaide M."/>
            <person name="Messina E."/>
            <person name="Richter M."/>
            <person name="Bargiela R."/>
            <person name="Peplies J."/>
            <person name="Huws S.A."/>
            <person name="Newbold C.J."/>
            <person name="Golyshin P.N."/>
            <person name="Simon M.A."/>
            <person name="Lopez G."/>
            <person name="Yakimov M.M."/>
            <person name="Ferrer M."/>
        </authorList>
    </citation>
    <scope>NUCLEOTIDE SEQUENCE</scope>
</reference>
<feature type="non-terminal residue" evidence="1">
    <location>
        <position position="1"/>
    </location>
</feature>
<organism evidence="1">
    <name type="scientific">gut metagenome</name>
    <dbReference type="NCBI Taxonomy" id="749906"/>
    <lineage>
        <taxon>unclassified sequences</taxon>
        <taxon>metagenomes</taxon>
        <taxon>organismal metagenomes</taxon>
    </lineage>
</organism>
<evidence type="ECO:0000313" key="1">
    <source>
        <dbReference type="EMBL" id="EJW90074.1"/>
    </source>
</evidence>
<sequence length="22" mass="2387">DFFGLLTKVKCDRRGAGVEAGF</sequence>
<protein>
    <submittedName>
        <fullName evidence="1">Uncharacterized protein</fullName>
    </submittedName>
</protein>
<dbReference type="AlphaFoldDB" id="J9FRV0"/>
<name>J9FRV0_9ZZZZ</name>
<comment type="caution">
    <text evidence="1">The sequence shown here is derived from an EMBL/GenBank/DDBJ whole genome shotgun (WGS) entry which is preliminary data.</text>
</comment>
<accession>J9FRV0</accession>
<proteinExistence type="predicted"/>
<gene>
    <name evidence="1" type="ORF">EVA_21818</name>
</gene>